<dbReference type="GO" id="GO:0046983">
    <property type="term" value="F:protein dimerization activity"/>
    <property type="evidence" value="ECO:0007669"/>
    <property type="project" value="InterPro"/>
</dbReference>
<sequence>MGKCDVYLKTRSNSDVGNIILDHAGRLRNKKNRSKRFKELLRYLHPDVKVPSRCVATMNVNNLYESEKKKMKCMLSKVPSRISLTSDVWTSCTSEGYISLTAHYVDANWKLNSKMLNFSHFPPPHSGREKAKVIYGFLEEWGIEQKVFSLTLDNASSNDKMQDYLKERLFLHANGLVSGGEFFHIQCCAHILNLIVQEGLKVAGPSVNKIRESIKYVKGSEGRMQVFKACVAKVGGIHTKMGLRLDVITRWNSTFLMLESALVYRRAFCSLAFDDRSYSSCPTNEEWERGQKMCDFLHPFFQITELISGSSYPTSNLYFMQVWKIECLLLQNLKNEDELIRTMAIDMKTKFDKYWSDYSNVLSFGCILDPHCKIKLLKYCYSKLGLDPISCQAKLKVVEHKLYTLYNEYVQMYSKETRSNAGLSQGSSQETMATSSTISIAQVDVMDEFIQFEDEDMSQVDTYLEEANLSNKYHPNLDVLQYWKDNQARFPDLSLLACNILSIQITMVASESAFTIGSRVLNKYRTRLLVDNIQVFICTKNWLLGFDM</sequence>
<evidence type="ECO:0000313" key="11">
    <source>
        <dbReference type="Proteomes" id="UP000008827"/>
    </source>
</evidence>
<keyword evidence="2" id="KW-0479">Metal-binding</keyword>
<dbReference type="EnsemblPlants" id="KRH63470">
    <property type="protein sequence ID" value="KRH63470"/>
    <property type="gene ID" value="GLYMA_04G179000"/>
</dbReference>
<dbReference type="GO" id="GO:0005634">
    <property type="term" value="C:nucleus"/>
    <property type="evidence" value="ECO:0007669"/>
    <property type="project" value="UniProtKB-SubCell"/>
</dbReference>
<protein>
    <recommendedName>
        <fullName evidence="12">HAT C-terminal dimerisation domain-containing protein</fullName>
    </recommendedName>
</protein>
<organism evidence="9">
    <name type="scientific">Glycine max</name>
    <name type="common">Soybean</name>
    <name type="synonym">Glycine hispida</name>
    <dbReference type="NCBI Taxonomy" id="3847"/>
    <lineage>
        <taxon>Eukaryota</taxon>
        <taxon>Viridiplantae</taxon>
        <taxon>Streptophyta</taxon>
        <taxon>Embryophyta</taxon>
        <taxon>Tracheophyta</taxon>
        <taxon>Spermatophyta</taxon>
        <taxon>Magnoliopsida</taxon>
        <taxon>eudicotyledons</taxon>
        <taxon>Gunneridae</taxon>
        <taxon>Pentapetalae</taxon>
        <taxon>rosids</taxon>
        <taxon>fabids</taxon>
        <taxon>Fabales</taxon>
        <taxon>Fabaceae</taxon>
        <taxon>Papilionoideae</taxon>
        <taxon>50 kb inversion clade</taxon>
        <taxon>NPAAA clade</taxon>
        <taxon>indigoferoid/millettioid clade</taxon>
        <taxon>Phaseoleae</taxon>
        <taxon>Glycine</taxon>
        <taxon>Glycine subgen. Soja</taxon>
    </lineage>
</organism>
<dbReference type="SUPFAM" id="SSF53098">
    <property type="entry name" value="Ribonuclease H-like"/>
    <property type="match status" value="1"/>
</dbReference>
<dbReference type="InParanoid" id="A0A0R0K9J8"/>
<evidence type="ECO:0000256" key="6">
    <source>
        <dbReference type="ARBA" id="ARBA00023242"/>
    </source>
</evidence>
<feature type="domain" description="hAT-like transposase RNase-H fold" evidence="8">
    <location>
        <begin position="308"/>
        <end position="409"/>
    </location>
</feature>
<evidence type="ECO:0008006" key="12">
    <source>
        <dbReference type="Google" id="ProtNLM"/>
    </source>
</evidence>
<dbReference type="AlphaFoldDB" id="A0A0R0K9J8"/>
<evidence type="ECO:0000259" key="8">
    <source>
        <dbReference type="Pfam" id="PF14372"/>
    </source>
</evidence>
<dbReference type="PANTHER" id="PTHR46481:SF10">
    <property type="entry name" value="ZINC FINGER BED DOMAIN-CONTAINING PROTEIN 39"/>
    <property type="match status" value="1"/>
</dbReference>
<dbReference type="InterPro" id="IPR025525">
    <property type="entry name" value="hAT-like_transposase_RNase-H"/>
</dbReference>
<comment type="subcellular location">
    <subcellularLocation>
        <location evidence="1">Nucleus</location>
    </subcellularLocation>
</comment>
<dbReference type="Pfam" id="PF14372">
    <property type="entry name" value="hAT-like_RNase-H"/>
    <property type="match status" value="1"/>
</dbReference>
<gene>
    <name evidence="9" type="ORF">GLYMA_04G179000</name>
</gene>
<proteinExistence type="predicted"/>
<evidence type="ECO:0000313" key="10">
    <source>
        <dbReference type="EnsemblPlants" id="KRH63470"/>
    </source>
</evidence>
<reference evidence="10" key="2">
    <citation type="submission" date="2018-02" db="UniProtKB">
        <authorList>
            <consortium name="EnsemblPlants"/>
        </authorList>
    </citation>
    <scope>IDENTIFICATION</scope>
    <source>
        <strain evidence="10">Williams 82</strain>
    </source>
</reference>
<keyword evidence="3" id="KW-0863">Zinc-finger</keyword>
<evidence type="ECO:0000256" key="2">
    <source>
        <dbReference type="ARBA" id="ARBA00022723"/>
    </source>
</evidence>
<reference evidence="9" key="3">
    <citation type="submission" date="2018-07" db="EMBL/GenBank/DDBJ databases">
        <title>WGS assembly of Glycine max.</title>
        <authorList>
            <person name="Schmutz J."/>
            <person name="Cannon S."/>
            <person name="Schlueter J."/>
            <person name="Ma J."/>
            <person name="Mitros T."/>
            <person name="Nelson W."/>
            <person name="Hyten D."/>
            <person name="Song Q."/>
            <person name="Thelen J."/>
            <person name="Cheng J."/>
            <person name="Xu D."/>
            <person name="Hellsten U."/>
            <person name="May G."/>
            <person name="Yu Y."/>
            <person name="Sakurai T."/>
            <person name="Umezawa T."/>
            <person name="Bhattacharyya M."/>
            <person name="Sandhu D."/>
            <person name="Valliyodan B."/>
            <person name="Lindquist E."/>
            <person name="Peto M."/>
            <person name="Grant D."/>
            <person name="Shu S."/>
            <person name="Goodstein D."/>
            <person name="Barry K."/>
            <person name="Futrell-Griggs M."/>
            <person name="Abernathy B."/>
            <person name="Du J."/>
            <person name="Tian Z."/>
            <person name="Zhu L."/>
            <person name="Gill N."/>
            <person name="Joshi T."/>
            <person name="Libault M."/>
            <person name="Sethuraman A."/>
            <person name="Zhang X."/>
            <person name="Shinozaki K."/>
            <person name="Nguyen H."/>
            <person name="Wing R."/>
            <person name="Cregan P."/>
            <person name="Specht J."/>
            <person name="Grimwood J."/>
            <person name="Rokhsar D."/>
            <person name="Stacey G."/>
            <person name="Shoemaker R."/>
            <person name="Jackson S."/>
        </authorList>
    </citation>
    <scope>NUCLEOTIDE SEQUENCE</scope>
    <source>
        <tissue evidence="9">Callus</tissue>
    </source>
</reference>
<keyword evidence="4" id="KW-0862">Zinc</keyword>
<dbReference type="PANTHER" id="PTHR46481">
    <property type="entry name" value="ZINC FINGER BED DOMAIN-CONTAINING PROTEIN 4"/>
    <property type="match status" value="1"/>
</dbReference>
<accession>A0A0R0K9J8</accession>
<feature type="domain" description="HAT C-terminal dimerisation" evidence="7">
    <location>
        <begin position="460"/>
        <end position="543"/>
    </location>
</feature>
<dbReference type="InterPro" id="IPR008906">
    <property type="entry name" value="HATC_C_dom"/>
</dbReference>
<dbReference type="EMBL" id="CM000837">
    <property type="protein sequence ID" value="KRH63470.1"/>
    <property type="molecule type" value="Genomic_DNA"/>
</dbReference>
<name>A0A0R0K9J8_SOYBN</name>
<evidence type="ECO:0000256" key="5">
    <source>
        <dbReference type="ARBA" id="ARBA00023125"/>
    </source>
</evidence>
<dbReference type="STRING" id="3847.A0A0R0K9J8"/>
<reference evidence="9 10" key="1">
    <citation type="journal article" date="2010" name="Nature">
        <title>Genome sequence of the palaeopolyploid soybean.</title>
        <authorList>
            <person name="Schmutz J."/>
            <person name="Cannon S.B."/>
            <person name="Schlueter J."/>
            <person name="Ma J."/>
            <person name="Mitros T."/>
            <person name="Nelson W."/>
            <person name="Hyten D.L."/>
            <person name="Song Q."/>
            <person name="Thelen J.J."/>
            <person name="Cheng J."/>
            <person name="Xu D."/>
            <person name="Hellsten U."/>
            <person name="May G.D."/>
            <person name="Yu Y."/>
            <person name="Sakurai T."/>
            <person name="Umezawa T."/>
            <person name="Bhattacharyya M.K."/>
            <person name="Sandhu D."/>
            <person name="Valliyodan B."/>
            <person name="Lindquist E."/>
            <person name="Peto M."/>
            <person name="Grant D."/>
            <person name="Shu S."/>
            <person name="Goodstein D."/>
            <person name="Barry K."/>
            <person name="Futrell-Griggs M."/>
            <person name="Abernathy B."/>
            <person name="Du J."/>
            <person name="Tian Z."/>
            <person name="Zhu L."/>
            <person name="Gill N."/>
            <person name="Joshi T."/>
            <person name="Libault M."/>
            <person name="Sethuraman A."/>
            <person name="Zhang X.-C."/>
            <person name="Shinozaki K."/>
            <person name="Nguyen H.T."/>
            <person name="Wing R.A."/>
            <person name="Cregan P."/>
            <person name="Specht J."/>
            <person name="Grimwood J."/>
            <person name="Rokhsar D."/>
            <person name="Stacey G."/>
            <person name="Shoemaker R.C."/>
            <person name="Jackson S.A."/>
        </authorList>
    </citation>
    <scope>NUCLEOTIDE SEQUENCE</scope>
    <source>
        <strain evidence="10">cv. Williams 82</strain>
        <tissue evidence="9">Callus</tissue>
    </source>
</reference>
<dbReference type="Pfam" id="PF05699">
    <property type="entry name" value="Dimer_Tnp_hAT"/>
    <property type="match status" value="1"/>
</dbReference>
<dbReference type="InterPro" id="IPR052035">
    <property type="entry name" value="ZnF_BED_domain_contain"/>
</dbReference>
<keyword evidence="5" id="KW-0238">DNA-binding</keyword>
<dbReference type="GO" id="GO:0003677">
    <property type="term" value="F:DNA binding"/>
    <property type="evidence" value="ECO:0007669"/>
    <property type="project" value="UniProtKB-KW"/>
</dbReference>
<keyword evidence="6" id="KW-0539">Nucleus</keyword>
<dbReference type="OMA" id="VTEREWH"/>
<evidence type="ECO:0000313" key="9">
    <source>
        <dbReference type="EMBL" id="KRH63470.1"/>
    </source>
</evidence>
<evidence type="ECO:0000256" key="3">
    <source>
        <dbReference type="ARBA" id="ARBA00022771"/>
    </source>
</evidence>
<dbReference type="Gramene" id="KRH63470">
    <property type="protein sequence ID" value="KRH63470"/>
    <property type="gene ID" value="GLYMA_04G179000"/>
</dbReference>
<dbReference type="InterPro" id="IPR012337">
    <property type="entry name" value="RNaseH-like_sf"/>
</dbReference>
<dbReference type="GO" id="GO:0008270">
    <property type="term" value="F:zinc ion binding"/>
    <property type="evidence" value="ECO:0007669"/>
    <property type="project" value="UniProtKB-KW"/>
</dbReference>
<evidence type="ECO:0000256" key="1">
    <source>
        <dbReference type="ARBA" id="ARBA00004123"/>
    </source>
</evidence>
<dbReference type="PaxDb" id="3847-GLYMA04G34948.1"/>
<keyword evidence="11" id="KW-1185">Reference proteome</keyword>
<dbReference type="Proteomes" id="UP000008827">
    <property type="component" value="Chromosome 4"/>
</dbReference>
<evidence type="ECO:0000259" key="7">
    <source>
        <dbReference type="Pfam" id="PF05699"/>
    </source>
</evidence>
<evidence type="ECO:0000256" key="4">
    <source>
        <dbReference type="ARBA" id="ARBA00022833"/>
    </source>
</evidence>